<name>A0A7W9BND4_9RHOB</name>
<comment type="caution">
    <text evidence="11">The sequence shown here is derived from an EMBL/GenBank/DDBJ whole genome shotgun (WGS) entry which is preliminary data.</text>
</comment>
<dbReference type="SUPFAM" id="SSF52141">
    <property type="entry name" value="Uracil-DNA glycosylase-like"/>
    <property type="match status" value="1"/>
</dbReference>
<dbReference type="Gene3D" id="3.40.470.10">
    <property type="entry name" value="Uracil-DNA glycosylase-like domain"/>
    <property type="match status" value="1"/>
</dbReference>
<sequence length="480" mass="53201">MHRATIPPIGTDIAWRNAARDFLAAGIPPDQILWGAHGSAPDLFGAETAITPSATATVPRSFIALAQTVVWHSDPERFARLYAFLWRVKDAPHLMTDRGDAGLSRLRQMEKNVRRCQHKMKAFVRYREIGPPDATRRSFAAWFEPTHHTIEPTSSFFVRRFADMDWRILTPDVSAIFENGTLSFQEGHVKPALPDDASEQLWITYFRNIFNPARLKVSAMQSEMPKKYWKNMPEAASIPDMIANAPARALAMAQAAPSLPPARMAQVQAQLATCHSAWDGPKGTLPAAISACTRCPLHQTATQAVAGEGPADADLMIVGEQPGDMEDLSGKPFVGPAGQVFDRVAGEARLDRNQAYVTNAVKHFKFTARGKRRLHQRPNTSEIQHCRWWLDAEITQVKPKLILAMGATAAQSLTGSGEGITRRRGTIEHSLTGTPVLITLHPSYLLRVRDPKTQQQAHSEFQQDLLTAVRFLSDNQAQAE</sequence>
<dbReference type="NCBIfam" id="TIGR03915">
    <property type="entry name" value="SAM_7_link_chp"/>
    <property type="match status" value="1"/>
</dbReference>
<gene>
    <name evidence="11" type="ORF">FHS72_003347</name>
</gene>
<dbReference type="Pfam" id="PF03167">
    <property type="entry name" value="UDG"/>
    <property type="match status" value="1"/>
</dbReference>
<comment type="similarity">
    <text evidence="1">Belongs to the uracil-DNA glycosylase (UDG) superfamily. Type 4 (UDGa) family.</text>
</comment>
<keyword evidence="11" id="KW-0548">Nucleotidyltransferase</keyword>
<evidence type="ECO:0000256" key="9">
    <source>
        <dbReference type="ARBA" id="ARBA00023204"/>
    </source>
</evidence>
<evidence type="ECO:0000259" key="10">
    <source>
        <dbReference type="SMART" id="SM00986"/>
    </source>
</evidence>
<evidence type="ECO:0000256" key="8">
    <source>
        <dbReference type="ARBA" id="ARBA00023014"/>
    </source>
</evidence>
<evidence type="ECO:0000256" key="6">
    <source>
        <dbReference type="ARBA" id="ARBA00022801"/>
    </source>
</evidence>
<dbReference type="Pfam" id="PF13566">
    <property type="entry name" value="DUF4130"/>
    <property type="match status" value="1"/>
</dbReference>
<keyword evidence="3" id="KW-0004">4Fe-4S</keyword>
<protein>
    <recommendedName>
        <fullName evidence="2">Type-4 uracil-DNA glycosylase</fullName>
    </recommendedName>
</protein>
<dbReference type="PANTHER" id="PTHR33693:SF9">
    <property type="entry name" value="TYPE-4 URACIL-DNA GLYCOSYLASE"/>
    <property type="match status" value="1"/>
</dbReference>
<keyword evidence="9" id="KW-0234">DNA repair</keyword>
<accession>A0A7W9BND4</accession>
<dbReference type="SMART" id="SM00986">
    <property type="entry name" value="UDG"/>
    <property type="match status" value="1"/>
</dbReference>
<dbReference type="InterPro" id="IPR051536">
    <property type="entry name" value="UDG_Type-4/5"/>
</dbReference>
<feature type="domain" description="Uracil-DNA glycosylase-like" evidence="10">
    <location>
        <begin position="306"/>
        <end position="466"/>
    </location>
</feature>
<dbReference type="InterPro" id="IPR025404">
    <property type="entry name" value="DUF4130"/>
</dbReference>
<dbReference type="EMBL" id="JACIJM010000013">
    <property type="protein sequence ID" value="MBB5723702.1"/>
    <property type="molecule type" value="Genomic_DNA"/>
</dbReference>
<dbReference type="NCBIfam" id="TIGR03914">
    <property type="entry name" value="UDG_fam_dom"/>
    <property type="match status" value="1"/>
</dbReference>
<dbReference type="InterPro" id="IPR023875">
    <property type="entry name" value="DNA_repair_put"/>
</dbReference>
<dbReference type="InterPro" id="IPR036895">
    <property type="entry name" value="Uracil-DNA_glycosylase-like_sf"/>
</dbReference>
<evidence type="ECO:0000256" key="3">
    <source>
        <dbReference type="ARBA" id="ARBA00022485"/>
    </source>
</evidence>
<evidence type="ECO:0000313" key="11">
    <source>
        <dbReference type="EMBL" id="MBB5723702.1"/>
    </source>
</evidence>
<keyword evidence="8" id="KW-0411">Iron-sulfur</keyword>
<dbReference type="NCBIfam" id="TIGR00758">
    <property type="entry name" value="UDG_fam4"/>
    <property type="match status" value="1"/>
</dbReference>
<dbReference type="Proteomes" id="UP000535415">
    <property type="component" value="Unassembled WGS sequence"/>
</dbReference>
<evidence type="ECO:0000256" key="7">
    <source>
        <dbReference type="ARBA" id="ARBA00023004"/>
    </source>
</evidence>
<dbReference type="GO" id="GO:0016779">
    <property type="term" value="F:nucleotidyltransferase activity"/>
    <property type="evidence" value="ECO:0007669"/>
    <property type="project" value="UniProtKB-KW"/>
</dbReference>
<evidence type="ECO:0000256" key="4">
    <source>
        <dbReference type="ARBA" id="ARBA00022723"/>
    </source>
</evidence>
<dbReference type="AlphaFoldDB" id="A0A7W9BND4"/>
<dbReference type="CDD" id="cd10030">
    <property type="entry name" value="UDG-F4_TTUDGA_SPO1dp_like"/>
    <property type="match status" value="1"/>
</dbReference>
<dbReference type="InterPro" id="IPR005273">
    <property type="entry name" value="Ura-DNA_glyco_family4"/>
</dbReference>
<keyword evidence="5" id="KW-0227">DNA damage</keyword>
<evidence type="ECO:0000256" key="2">
    <source>
        <dbReference type="ARBA" id="ARBA00019403"/>
    </source>
</evidence>
<evidence type="ECO:0000256" key="5">
    <source>
        <dbReference type="ARBA" id="ARBA00022763"/>
    </source>
</evidence>
<proteinExistence type="inferred from homology"/>
<dbReference type="PANTHER" id="PTHR33693">
    <property type="entry name" value="TYPE-5 URACIL-DNA GLYCOSYLASE"/>
    <property type="match status" value="1"/>
</dbReference>
<keyword evidence="4" id="KW-0479">Metal-binding</keyword>
<reference evidence="11 12" key="1">
    <citation type="submission" date="2020-08" db="EMBL/GenBank/DDBJ databases">
        <title>Genomic Encyclopedia of Type Strains, Phase IV (KMG-IV): sequencing the most valuable type-strain genomes for metagenomic binning, comparative biology and taxonomic classification.</title>
        <authorList>
            <person name="Goeker M."/>
        </authorList>
    </citation>
    <scope>NUCLEOTIDE SEQUENCE [LARGE SCALE GENOMIC DNA]</scope>
    <source>
        <strain evidence="11 12">DSM 101064</strain>
    </source>
</reference>
<keyword evidence="6" id="KW-0378">Hydrolase</keyword>
<dbReference type="RefSeq" id="WP_183530829.1">
    <property type="nucleotide sequence ID" value="NZ_JACIJM010000013.1"/>
</dbReference>
<dbReference type="GO" id="GO:0097506">
    <property type="term" value="F:deaminated base DNA N-glycosylase activity"/>
    <property type="evidence" value="ECO:0007669"/>
    <property type="project" value="UniProtKB-ARBA"/>
</dbReference>
<evidence type="ECO:0000313" key="12">
    <source>
        <dbReference type="Proteomes" id="UP000535415"/>
    </source>
</evidence>
<dbReference type="InterPro" id="IPR005122">
    <property type="entry name" value="Uracil-DNA_glycosylase-like"/>
</dbReference>
<organism evidence="11 12">
    <name type="scientific">Yoonia ponticola</name>
    <dbReference type="NCBI Taxonomy" id="1524255"/>
    <lineage>
        <taxon>Bacteria</taxon>
        <taxon>Pseudomonadati</taxon>
        <taxon>Pseudomonadota</taxon>
        <taxon>Alphaproteobacteria</taxon>
        <taxon>Rhodobacterales</taxon>
        <taxon>Paracoccaceae</taxon>
        <taxon>Yoonia</taxon>
    </lineage>
</organism>
<dbReference type="SMART" id="SM00987">
    <property type="entry name" value="UreE_C"/>
    <property type="match status" value="1"/>
</dbReference>
<dbReference type="GO" id="GO:0046872">
    <property type="term" value="F:metal ion binding"/>
    <property type="evidence" value="ECO:0007669"/>
    <property type="project" value="UniProtKB-KW"/>
</dbReference>
<dbReference type="GO" id="GO:0006281">
    <property type="term" value="P:DNA repair"/>
    <property type="evidence" value="ECO:0007669"/>
    <property type="project" value="UniProtKB-KW"/>
</dbReference>
<keyword evidence="11" id="KW-0808">Transferase</keyword>
<keyword evidence="7" id="KW-0408">Iron</keyword>
<keyword evidence="12" id="KW-1185">Reference proteome</keyword>
<evidence type="ECO:0000256" key="1">
    <source>
        <dbReference type="ARBA" id="ARBA00006521"/>
    </source>
</evidence>
<dbReference type="GO" id="GO:0051539">
    <property type="term" value="F:4 iron, 4 sulfur cluster binding"/>
    <property type="evidence" value="ECO:0007669"/>
    <property type="project" value="UniProtKB-KW"/>
</dbReference>